<reference evidence="6 7" key="1">
    <citation type="submission" date="2019-08" db="EMBL/GenBank/DDBJ databases">
        <title>Pelomicrobium methylotrophicum gen. nov., sp. nov. a moderately thermophilic, facultatively anaerobic, lithoautotrophic and methylotrophic bacterium isolated from a terrestrial mud volcano.</title>
        <authorList>
            <person name="Slobodkina G.B."/>
            <person name="Merkel A.Y."/>
            <person name="Slobodkin A.I."/>
        </authorList>
    </citation>
    <scope>NUCLEOTIDE SEQUENCE [LARGE SCALE GENOMIC DNA]</scope>
    <source>
        <strain evidence="6 7">SM250</strain>
    </source>
</reference>
<dbReference type="InParanoid" id="A0A5C7EGN1"/>
<name>A0A5C7EGN1_9PROT</name>
<gene>
    <name evidence="6" type="ORF">FR698_15170</name>
</gene>
<comment type="caution">
    <text evidence="6">The sequence shown here is derived from an EMBL/GenBank/DDBJ whole genome shotgun (WGS) entry which is preliminary data.</text>
</comment>
<evidence type="ECO:0000313" key="7">
    <source>
        <dbReference type="Proteomes" id="UP000321201"/>
    </source>
</evidence>
<evidence type="ECO:0000259" key="5">
    <source>
        <dbReference type="PROSITE" id="PS50850"/>
    </source>
</evidence>
<evidence type="ECO:0000256" key="3">
    <source>
        <dbReference type="ARBA" id="ARBA00023136"/>
    </source>
</evidence>
<sequence>MKTRAPIRSVDRVAVGTRIPPAIWALGFVSLLMDISSELIHSLLPVFLVTSLGASALVVGLIEGAAEATALIVKVFSGALSDYWGKRKPLALLGYGLGAVSKPLFALATSSGLVLAARLMDRIGKGIRGAPRDALVADIAPLELRGAAFGLRQSLDTVGAFLGPLLAMGLMLAWANDFRAVFWVAVIPAFLAVALLFFGVQEPEMKRGQSAVNPIRRENLRRLTAAYWWVVVIGAVFTLARFSEAFLILRAQEGGLPVAFAPLVLIGMNVVYAAAAYPFGKLSDRMSHAKLLALGLATLIGADLALAYSDHWTWVWTGITLWGLHLGMTQGLLATMVADAAPADLRGTAYGFFNLVSGVAMLAASALAGFLWDRFGAAQTFIVGAAFSALALAAILFHGGGPGSRSELRPKRPIRSSS</sequence>
<keyword evidence="1 4" id="KW-0812">Transmembrane</keyword>
<dbReference type="CDD" id="cd17370">
    <property type="entry name" value="MFS_MJ1317_like"/>
    <property type="match status" value="1"/>
</dbReference>
<dbReference type="InterPro" id="IPR020846">
    <property type="entry name" value="MFS_dom"/>
</dbReference>
<dbReference type="GO" id="GO:0022857">
    <property type="term" value="F:transmembrane transporter activity"/>
    <property type="evidence" value="ECO:0007669"/>
    <property type="project" value="InterPro"/>
</dbReference>
<feature type="transmembrane region" description="Helical" evidence="4">
    <location>
        <begin position="291"/>
        <end position="308"/>
    </location>
</feature>
<feature type="transmembrane region" description="Helical" evidence="4">
    <location>
        <begin position="12"/>
        <end position="33"/>
    </location>
</feature>
<dbReference type="Gene3D" id="1.20.1250.20">
    <property type="entry name" value="MFS general substrate transporter like domains"/>
    <property type="match status" value="1"/>
</dbReference>
<feature type="transmembrane region" description="Helical" evidence="4">
    <location>
        <begin position="226"/>
        <end position="249"/>
    </location>
</feature>
<feature type="transmembrane region" description="Helical" evidence="4">
    <location>
        <begin position="350"/>
        <end position="372"/>
    </location>
</feature>
<feature type="transmembrane region" description="Helical" evidence="4">
    <location>
        <begin position="378"/>
        <end position="399"/>
    </location>
</feature>
<feature type="transmembrane region" description="Helical" evidence="4">
    <location>
        <begin position="180"/>
        <end position="200"/>
    </location>
</feature>
<evidence type="ECO:0000256" key="1">
    <source>
        <dbReference type="ARBA" id="ARBA00022692"/>
    </source>
</evidence>
<accession>A0A5C7EGN1</accession>
<protein>
    <submittedName>
        <fullName evidence="6">MFS transporter</fullName>
    </submittedName>
</protein>
<feature type="transmembrane region" description="Helical" evidence="4">
    <location>
        <begin position="255"/>
        <end position="279"/>
    </location>
</feature>
<feature type="transmembrane region" description="Helical" evidence="4">
    <location>
        <begin position="155"/>
        <end position="174"/>
    </location>
</feature>
<dbReference type="PANTHER" id="PTHR23518">
    <property type="entry name" value="C-METHYLTRANSFERASE"/>
    <property type="match status" value="1"/>
</dbReference>
<dbReference type="Proteomes" id="UP000321201">
    <property type="component" value="Unassembled WGS sequence"/>
</dbReference>
<feature type="transmembrane region" description="Helical" evidence="4">
    <location>
        <begin position="39"/>
        <end position="61"/>
    </location>
</feature>
<dbReference type="InterPro" id="IPR036259">
    <property type="entry name" value="MFS_trans_sf"/>
</dbReference>
<evidence type="ECO:0000256" key="4">
    <source>
        <dbReference type="SAM" id="Phobius"/>
    </source>
</evidence>
<evidence type="ECO:0000256" key="2">
    <source>
        <dbReference type="ARBA" id="ARBA00022989"/>
    </source>
</evidence>
<dbReference type="Pfam" id="PF07690">
    <property type="entry name" value="MFS_1"/>
    <property type="match status" value="1"/>
</dbReference>
<dbReference type="AlphaFoldDB" id="A0A5C7EGN1"/>
<dbReference type="PROSITE" id="PS50850">
    <property type="entry name" value="MFS"/>
    <property type="match status" value="1"/>
</dbReference>
<dbReference type="RefSeq" id="WP_147801041.1">
    <property type="nucleotide sequence ID" value="NZ_VPFL01000030.1"/>
</dbReference>
<evidence type="ECO:0000313" key="6">
    <source>
        <dbReference type="EMBL" id="TXF10443.1"/>
    </source>
</evidence>
<dbReference type="InterPro" id="IPR011701">
    <property type="entry name" value="MFS"/>
</dbReference>
<keyword evidence="7" id="KW-1185">Reference proteome</keyword>
<dbReference type="EMBL" id="VPFL01000030">
    <property type="protein sequence ID" value="TXF10443.1"/>
    <property type="molecule type" value="Genomic_DNA"/>
</dbReference>
<dbReference type="PANTHER" id="PTHR23518:SF2">
    <property type="entry name" value="MAJOR FACILITATOR SUPERFAMILY TRANSPORTER"/>
    <property type="match status" value="1"/>
</dbReference>
<proteinExistence type="predicted"/>
<dbReference type="SUPFAM" id="SSF103473">
    <property type="entry name" value="MFS general substrate transporter"/>
    <property type="match status" value="1"/>
</dbReference>
<feature type="transmembrane region" description="Helical" evidence="4">
    <location>
        <begin position="314"/>
        <end position="338"/>
    </location>
</feature>
<keyword evidence="3 4" id="KW-0472">Membrane</keyword>
<keyword evidence="2 4" id="KW-1133">Transmembrane helix</keyword>
<dbReference type="OrthoDB" id="9803985at2"/>
<feature type="domain" description="Major facilitator superfamily (MFS) profile" evidence="5">
    <location>
        <begin position="22"/>
        <end position="403"/>
    </location>
</feature>
<organism evidence="6 7">
    <name type="scientific">Pelomicrobium methylotrophicum</name>
    <dbReference type="NCBI Taxonomy" id="2602750"/>
    <lineage>
        <taxon>Bacteria</taxon>
        <taxon>Pseudomonadati</taxon>
        <taxon>Pseudomonadota</taxon>
        <taxon>Hydrogenophilia</taxon>
        <taxon>Hydrogenophilia incertae sedis</taxon>
        <taxon>Pelomicrobium</taxon>
    </lineage>
</organism>